<dbReference type="Proteomes" id="UP000240009">
    <property type="component" value="Unassembled WGS sequence"/>
</dbReference>
<evidence type="ECO:0000259" key="6">
    <source>
        <dbReference type="Pfam" id="PF00557"/>
    </source>
</evidence>
<dbReference type="PANTHER" id="PTHR46112">
    <property type="entry name" value="AMINOPEPTIDASE"/>
    <property type="match status" value="1"/>
</dbReference>
<feature type="domain" description="Peptidase M24" evidence="6">
    <location>
        <begin position="146"/>
        <end position="348"/>
    </location>
</feature>
<keyword evidence="3" id="KW-0378">Hydrolase</keyword>
<dbReference type="SUPFAM" id="SSF55920">
    <property type="entry name" value="Creatinase/aminopeptidase"/>
    <property type="match status" value="1"/>
</dbReference>
<dbReference type="Pfam" id="PF01321">
    <property type="entry name" value="Creatinase_N"/>
    <property type="match status" value="1"/>
</dbReference>
<dbReference type="RefSeq" id="WP_105357992.1">
    <property type="nucleotide sequence ID" value="NZ_PUIA01000069.1"/>
</dbReference>
<dbReference type="InterPro" id="IPR029149">
    <property type="entry name" value="Creatin/AminoP/Spt16_N"/>
</dbReference>
<dbReference type="GO" id="GO:0046872">
    <property type="term" value="F:metal ion binding"/>
    <property type="evidence" value="ECO:0007669"/>
    <property type="project" value="UniProtKB-KW"/>
</dbReference>
<keyword evidence="8" id="KW-0031">Aminopeptidase</keyword>
<keyword evidence="1" id="KW-0645">Protease</keyword>
<keyword evidence="2 5" id="KW-0479">Metal-binding</keyword>
<dbReference type="GO" id="GO:0004177">
    <property type="term" value="F:aminopeptidase activity"/>
    <property type="evidence" value="ECO:0007669"/>
    <property type="project" value="UniProtKB-KW"/>
</dbReference>
<proteinExistence type="inferred from homology"/>
<dbReference type="GO" id="GO:0008237">
    <property type="term" value="F:metallopeptidase activity"/>
    <property type="evidence" value="ECO:0007669"/>
    <property type="project" value="UniProtKB-KW"/>
</dbReference>
<evidence type="ECO:0000256" key="1">
    <source>
        <dbReference type="ARBA" id="ARBA00022670"/>
    </source>
</evidence>
<evidence type="ECO:0000256" key="5">
    <source>
        <dbReference type="RuleBase" id="RU000590"/>
    </source>
</evidence>
<evidence type="ECO:0000256" key="2">
    <source>
        <dbReference type="ARBA" id="ARBA00022723"/>
    </source>
</evidence>
<evidence type="ECO:0000256" key="4">
    <source>
        <dbReference type="ARBA" id="ARBA00023049"/>
    </source>
</evidence>
<reference evidence="8 9" key="1">
    <citation type="submission" date="2018-02" db="EMBL/GenBank/DDBJ databases">
        <title>Comparative genomes isolates from brazilian mangrove.</title>
        <authorList>
            <person name="Araujo J.E."/>
            <person name="Taketani R.G."/>
            <person name="Silva M.C.P."/>
            <person name="Loureco M.V."/>
            <person name="Andreote F.D."/>
        </authorList>
    </citation>
    <scope>NUCLEOTIDE SEQUENCE [LARGE SCALE GENOMIC DNA]</scope>
    <source>
        <strain evidence="8 9">HEX-2 MGV</strain>
    </source>
</reference>
<evidence type="ECO:0000256" key="3">
    <source>
        <dbReference type="ARBA" id="ARBA00022801"/>
    </source>
</evidence>
<dbReference type="AlphaFoldDB" id="A0A2S8F1Z5"/>
<gene>
    <name evidence="8" type="ORF">C5Y96_22270</name>
</gene>
<protein>
    <submittedName>
        <fullName evidence="8">Aminopeptidase P family protein</fullName>
    </submittedName>
</protein>
<dbReference type="InterPro" id="IPR000587">
    <property type="entry name" value="Creatinase_N"/>
</dbReference>
<keyword evidence="4" id="KW-0482">Metalloprotease</keyword>
<dbReference type="InterPro" id="IPR050659">
    <property type="entry name" value="Peptidase_M24B"/>
</dbReference>
<organism evidence="8 9">
    <name type="scientific">Blastopirellula marina</name>
    <dbReference type="NCBI Taxonomy" id="124"/>
    <lineage>
        <taxon>Bacteria</taxon>
        <taxon>Pseudomonadati</taxon>
        <taxon>Planctomycetota</taxon>
        <taxon>Planctomycetia</taxon>
        <taxon>Pirellulales</taxon>
        <taxon>Pirellulaceae</taxon>
        <taxon>Blastopirellula</taxon>
    </lineage>
</organism>
<dbReference type="PANTHER" id="PTHR46112:SF3">
    <property type="entry name" value="AMINOPEPTIDASE YPDF"/>
    <property type="match status" value="1"/>
</dbReference>
<feature type="domain" description="Creatinase N-terminal" evidence="7">
    <location>
        <begin position="11"/>
        <end position="138"/>
    </location>
</feature>
<comment type="caution">
    <text evidence="8">The sequence shown here is derived from an EMBL/GenBank/DDBJ whole genome shotgun (WGS) entry which is preliminary data.</text>
</comment>
<evidence type="ECO:0000313" key="9">
    <source>
        <dbReference type="Proteomes" id="UP000240009"/>
    </source>
</evidence>
<comment type="similarity">
    <text evidence="5">Belongs to the peptidase M24B family.</text>
</comment>
<name>A0A2S8F1Z5_9BACT</name>
<evidence type="ECO:0000313" key="8">
    <source>
        <dbReference type="EMBL" id="PQO26169.1"/>
    </source>
</evidence>
<dbReference type="InterPro" id="IPR000994">
    <property type="entry name" value="Pept_M24"/>
</dbReference>
<dbReference type="InterPro" id="IPR036005">
    <property type="entry name" value="Creatinase/aminopeptidase-like"/>
</dbReference>
<dbReference type="SUPFAM" id="SSF53092">
    <property type="entry name" value="Creatinase/prolidase N-terminal domain"/>
    <property type="match status" value="1"/>
</dbReference>
<dbReference type="Gene3D" id="3.90.230.10">
    <property type="entry name" value="Creatinase/methionine aminopeptidase superfamily"/>
    <property type="match status" value="1"/>
</dbReference>
<dbReference type="GO" id="GO:0006508">
    <property type="term" value="P:proteolysis"/>
    <property type="evidence" value="ECO:0007669"/>
    <property type="project" value="UniProtKB-KW"/>
</dbReference>
<accession>A0A2S8F1Z5</accession>
<dbReference type="Gene3D" id="3.40.350.10">
    <property type="entry name" value="Creatinase/prolidase N-terminal domain"/>
    <property type="match status" value="1"/>
</dbReference>
<dbReference type="OrthoDB" id="9806388at2"/>
<evidence type="ECO:0000259" key="7">
    <source>
        <dbReference type="Pfam" id="PF01321"/>
    </source>
</evidence>
<dbReference type="EMBL" id="PUIA01000069">
    <property type="protein sequence ID" value="PQO26169.1"/>
    <property type="molecule type" value="Genomic_DNA"/>
</dbReference>
<sequence length="368" mass="40470">MAVSRSKSSSRVSKLRRQIKQSGVDALLVTNFKNVTYLTGFTGDDSYLLVTAKEEILFSDPRYSEQLEDECPHLKLEVREPGTSILDSVGKTIAKAKIGKLGIESQSMTVQFFNKMVAKLSQVEIKPLEGLVEDLRVIKDKEEVALTREAVALAEKAFAVLKAGLRGDQTEKELEALLTYEIQRNGGRGTSFPPIVGVGPRAARPHGTPELVKMEEDSFVLIDWGADYRFYKSDLTRVLFYGKVPAKMRKIYETCLKAQLAAIDKIKPGVIMSEVDNAARSIIAKAGWGKQFGHGLGHGIGLDIHEAPRLNSLSNRPLEPGMIVTVEPGIYIPGFGGVRIEDDILVTKDGHEILTSVPKSFEEATITI</sequence>
<dbReference type="InterPro" id="IPR001131">
    <property type="entry name" value="Peptidase_M24B_aminopep-P_CS"/>
</dbReference>
<dbReference type="Pfam" id="PF00557">
    <property type="entry name" value="Peptidase_M24"/>
    <property type="match status" value="1"/>
</dbReference>
<dbReference type="PROSITE" id="PS00491">
    <property type="entry name" value="PROLINE_PEPTIDASE"/>
    <property type="match status" value="1"/>
</dbReference>